<organism evidence="8 9">
    <name type="scientific">Lichenibacterium ramalinae</name>
    <dbReference type="NCBI Taxonomy" id="2316527"/>
    <lineage>
        <taxon>Bacteria</taxon>
        <taxon>Pseudomonadati</taxon>
        <taxon>Pseudomonadota</taxon>
        <taxon>Alphaproteobacteria</taxon>
        <taxon>Hyphomicrobiales</taxon>
        <taxon>Lichenihabitantaceae</taxon>
        <taxon>Lichenibacterium</taxon>
    </lineage>
</organism>
<dbReference type="Proteomes" id="UP000289411">
    <property type="component" value="Unassembled WGS sequence"/>
</dbReference>
<dbReference type="GO" id="GO:0004792">
    <property type="term" value="F:thiosulfate-cyanide sulfurtransferase activity"/>
    <property type="evidence" value="ECO:0007669"/>
    <property type="project" value="InterPro"/>
</dbReference>
<dbReference type="Gene3D" id="3.40.250.10">
    <property type="entry name" value="Rhodanese-like domain"/>
    <property type="match status" value="2"/>
</dbReference>
<feature type="domain" description="Rhodanese" evidence="7">
    <location>
        <begin position="19"/>
        <end position="136"/>
    </location>
</feature>
<dbReference type="PROSITE" id="PS00380">
    <property type="entry name" value="RHODANESE_1"/>
    <property type="match status" value="1"/>
</dbReference>
<sequence length="283" mass="29852">MTDDIAKLVSAEWLAGELDKPDLVVVDASWYLPSANRGGHAEYLAGHIPGAVFFDQDRIVDPASDLPHTLPSPELFAAEAGKLGIAADKRIVVYDGAGISAAPRVWWMLGVFGAKDVAVLDGGFPAWIAGERPVETGESNRLGTHFEAQPHPEAVADAAAVQRALEAGSAQVVDARPASRFKGLVAEPRPGLRSGHMPKALSVPMTDLVQDGRFKPDDALRTVFTEAGVDLARPVITTCGSGVTAAVLAFGLTRLGVPEVRLYDGSWSEWGGRADLPVETDAA</sequence>
<dbReference type="Pfam" id="PF00581">
    <property type="entry name" value="Rhodanese"/>
    <property type="match status" value="2"/>
</dbReference>
<dbReference type="FunFam" id="3.40.250.10:FF:000001">
    <property type="entry name" value="Sulfurtransferase"/>
    <property type="match status" value="1"/>
</dbReference>
<dbReference type="NCBIfam" id="NF008557">
    <property type="entry name" value="PRK11493.1"/>
    <property type="match status" value="1"/>
</dbReference>
<comment type="subcellular location">
    <subcellularLocation>
        <location evidence="1">Cytoplasm</location>
    </subcellularLocation>
</comment>
<dbReference type="CDD" id="cd01449">
    <property type="entry name" value="TST_Repeat_2"/>
    <property type="match status" value="1"/>
</dbReference>
<comment type="catalytic activity">
    <reaction evidence="5">
        <text>2-oxo-3-sulfanylpropanoate + [thioredoxin]-dithiol = [thioredoxin]-disulfide + hydrogen sulfide + pyruvate + H(+)</text>
        <dbReference type="Rhea" id="RHEA:21740"/>
        <dbReference type="Rhea" id="RHEA-COMP:10698"/>
        <dbReference type="Rhea" id="RHEA-COMP:10700"/>
        <dbReference type="ChEBI" id="CHEBI:15361"/>
        <dbReference type="ChEBI" id="CHEBI:15378"/>
        <dbReference type="ChEBI" id="CHEBI:29919"/>
        <dbReference type="ChEBI" id="CHEBI:29950"/>
        <dbReference type="ChEBI" id="CHEBI:50058"/>
        <dbReference type="ChEBI" id="CHEBI:57678"/>
        <dbReference type="EC" id="2.8.1.2"/>
    </reaction>
    <physiologicalReaction direction="left-to-right" evidence="5">
        <dbReference type="Rhea" id="RHEA:21741"/>
    </physiologicalReaction>
</comment>
<keyword evidence="9" id="KW-1185">Reference proteome</keyword>
<dbReference type="SMART" id="SM00450">
    <property type="entry name" value="RHOD"/>
    <property type="match status" value="2"/>
</dbReference>
<evidence type="ECO:0000256" key="1">
    <source>
        <dbReference type="ARBA" id="ARBA00004496"/>
    </source>
</evidence>
<accession>A0A4Q2RAN4</accession>
<evidence type="ECO:0000313" key="9">
    <source>
        <dbReference type="Proteomes" id="UP000289411"/>
    </source>
</evidence>
<feature type="domain" description="Rhodanese" evidence="7">
    <location>
        <begin position="166"/>
        <end position="279"/>
    </location>
</feature>
<dbReference type="InterPro" id="IPR036873">
    <property type="entry name" value="Rhodanese-like_dom_sf"/>
</dbReference>
<proteinExistence type="predicted"/>
<dbReference type="InterPro" id="IPR045078">
    <property type="entry name" value="TST/MPST-like"/>
</dbReference>
<keyword evidence="2" id="KW-0963">Cytoplasm</keyword>
<dbReference type="EMBL" id="QYBC01000014">
    <property type="protein sequence ID" value="RYB03404.1"/>
    <property type="molecule type" value="Genomic_DNA"/>
</dbReference>
<dbReference type="OrthoDB" id="9781034at2"/>
<evidence type="ECO:0000256" key="4">
    <source>
        <dbReference type="ARBA" id="ARBA00022737"/>
    </source>
</evidence>
<dbReference type="PROSITE" id="PS00683">
    <property type="entry name" value="RHODANESE_2"/>
    <property type="match status" value="1"/>
</dbReference>
<dbReference type="CDD" id="cd01448">
    <property type="entry name" value="TST_Repeat_1"/>
    <property type="match status" value="1"/>
</dbReference>
<evidence type="ECO:0000256" key="2">
    <source>
        <dbReference type="ARBA" id="ARBA00022490"/>
    </source>
</evidence>
<dbReference type="GO" id="GO:0005737">
    <property type="term" value="C:cytoplasm"/>
    <property type="evidence" value="ECO:0007669"/>
    <property type="project" value="UniProtKB-SubCell"/>
</dbReference>
<dbReference type="RefSeq" id="WP_129220358.1">
    <property type="nucleotide sequence ID" value="NZ_QYBC01000014.1"/>
</dbReference>
<dbReference type="PANTHER" id="PTHR11364">
    <property type="entry name" value="THIOSULFATE SULFERTANSFERASE"/>
    <property type="match status" value="1"/>
</dbReference>
<reference evidence="8 9" key="1">
    <citation type="submission" date="2018-09" db="EMBL/GenBank/DDBJ databases">
        <authorList>
            <person name="Grouzdev D.S."/>
            <person name="Krutkina M.S."/>
        </authorList>
    </citation>
    <scope>NUCLEOTIDE SEQUENCE [LARGE SCALE GENOMIC DNA]</scope>
    <source>
        <strain evidence="8 9">RmlP001</strain>
    </source>
</reference>
<dbReference type="FunFam" id="3.40.250.10:FF:000015">
    <property type="entry name" value="Sulfurtransferase"/>
    <property type="match status" value="1"/>
</dbReference>
<dbReference type="InterPro" id="IPR001307">
    <property type="entry name" value="Thiosulphate_STrfase_CS"/>
</dbReference>
<keyword evidence="4" id="KW-0677">Repeat</keyword>
<evidence type="ECO:0000259" key="7">
    <source>
        <dbReference type="PROSITE" id="PS50206"/>
    </source>
</evidence>
<reference evidence="8 9" key="2">
    <citation type="submission" date="2019-02" db="EMBL/GenBank/DDBJ databases">
        <title>'Lichenibacterium ramalinii' gen. nov. sp. nov., 'Lichenibacterium minor' gen. nov. sp. nov.</title>
        <authorList>
            <person name="Pankratov T."/>
        </authorList>
    </citation>
    <scope>NUCLEOTIDE SEQUENCE [LARGE SCALE GENOMIC DNA]</scope>
    <source>
        <strain evidence="8 9">RmlP001</strain>
    </source>
</reference>
<dbReference type="GO" id="GO:0016784">
    <property type="term" value="F:3-mercaptopyruvate sulfurtransferase activity"/>
    <property type="evidence" value="ECO:0007669"/>
    <property type="project" value="UniProtKB-EC"/>
</dbReference>
<dbReference type="AlphaFoldDB" id="A0A4Q2RAN4"/>
<protein>
    <recommendedName>
        <fullName evidence="6">Sulfurtransferase</fullName>
    </recommendedName>
</protein>
<keyword evidence="8" id="KW-0670">Pyruvate</keyword>
<evidence type="ECO:0000313" key="8">
    <source>
        <dbReference type="EMBL" id="RYB03404.1"/>
    </source>
</evidence>
<dbReference type="InterPro" id="IPR001763">
    <property type="entry name" value="Rhodanese-like_dom"/>
</dbReference>
<keyword evidence="3 6" id="KW-0808">Transferase</keyword>
<evidence type="ECO:0000256" key="3">
    <source>
        <dbReference type="ARBA" id="ARBA00022679"/>
    </source>
</evidence>
<dbReference type="SUPFAM" id="SSF52821">
    <property type="entry name" value="Rhodanese/Cell cycle control phosphatase"/>
    <property type="match status" value="2"/>
</dbReference>
<evidence type="ECO:0000256" key="5">
    <source>
        <dbReference type="ARBA" id="ARBA00051793"/>
    </source>
</evidence>
<comment type="caution">
    <text evidence="8">The sequence shown here is derived from an EMBL/GenBank/DDBJ whole genome shotgun (WGS) entry which is preliminary data.</text>
</comment>
<name>A0A4Q2RAN4_9HYPH</name>
<evidence type="ECO:0000256" key="6">
    <source>
        <dbReference type="RuleBase" id="RU000507"/>
    </source>
</evidence>
<gene>
    <name evidence="8" type="ORF">D3272_16720</name>
</gene>
<dbReference type="PROSITE" id="PS50206">
    <property type="entry name" value="RHODANESE_3"/>
    <property type="match status" value="2"/>
</dbReference>
<dbReference type="PANTHER" id="PTHR11364:SF27">
    <property type="entry name" value="SULFURTRANSFERASE"/>
    <property type="match status" value="1"/>
</dbReference>